<feature type="domain" description="Flavodoxin-like" evidence="1">
    <location>
        <begin position="4"/>
        <end position="157"/>
    </location>
</feature>
<evidence type="ECO:0000259" key="1">
    <source>
        <dbReference type="PROSITE" id="PS50902"/>
    </source>
</evidence>
<protein>
    <submittedName>
        <fullName evidence="2">Flavodoxin</fullName>
    </submittedName>
</protein>
<dbReference type="PROSITE" id="PS00201">
    <property type="entry name" value="FLAVODOXIN"/>
    <property type="match status" value="1"/>
</dbReference>
<dbReference type="GO" id="GO:0009055">
    <property type="term" value="F:electron transfer activity"/>
    <property type="evidence" value="ECO:0007669"/>
    <property type="project" value="InterPro"/>
</dbReference>
<dbReference type="PROSITE" id="PS50902">
    <property type="entry name" value="FLAVODOXIN_LIKE"/>
    <property type="match status" value="1"/>
</dbReference>
<evidence type="ECO:0000313" key="2">
    <source>
        <dbReference type="EMBL" id="OIN98644.1"/>
    </source>
</evidence>
<dbReference type="PANTHER" id="PTHR30546:SF57">
    <property type="entry name" value="FLAVODOXIN FAMILY PROTEIN"/>
    <property type="match status" value="1"/>
</dbReference>
<dbReference type="GO" id="GO:0003955">
    <property type="term" value="F:NAD(P)H dehydrogenase (quinone) activity"/>
    <property type="evidence" value="ECO:0007669"/>
    <property type="project" value="TreeGrafter"/>
</dbReference>
<evidence type="ECO:0000313" key="3">
    <source>
        <dbReference type="Proteomes" id="UP000182278"/>
    </source>
</evidence>
<dbReference type="Gene3D" id="3.40.50.360">
    <property type="match status" value="1"/>
</dbReference>
<dbReference type="AlphaFoldDB" id="A0A1J4SJ44"/>
<dbReference type="GO" id="GO:0016020">
    <property type="term" value="C:membrane"/>
    <property type="evidence" value="ECO:0007669"/>
    <property type="project" value="TreeGrafter"/>
</dbReference>
<dbReference type="SUPFAM" id="SSF52218">
    <property type="entry name" value="Flavoproteins"/>
    <property type="match status" value="1"/>
</dbReference>
<dbReference type="InterPro" id="IPR008254">
    <property type="entry name" value="Flavodoxin/NO_synth"/>
</dbReference>
<dbReference type="Proteomes" id="UP000182278">
    <property type="component" value="Unassembled WGS sequence"/>
</dbReference>
<sequence length="157" mass="16829">MAKVLVLYYSRTGNTKKMAELIGEGVKKESADVDVKDVKEIKVEALLNYDGIIIGSPTYYGTLAAEIKKFLDESVKFHGQLEGKVGGAFSSSANIGGGNETTILSIIEAMLIHGMVVQGNSSGDHYGPVSIGAPDDRVKKQCRELGSRIARLVKRLG</sequence>
<name>A0A1J4SJ44_9BACT</name>
<accession>A0A1J4SJ44</accession>
<dbReference type="Pfam" id="PF12724">
    <property type="entry name" value="Flavodoxin_5"/>
    <property type="match status" value="1"/>
</dbReference>
<dbReference type="GO" id="GO:0010181">
    <property type="term" value="F:FMN binding"/>
    <property type="evidence" value="ECO:0007669"/>
    <property type="project" value="InterPro"/>
</dbReference>
<dbReference type="PANTHER" id="PTHR30546">
    <property type="entry name" value="FLAVODOXIN-RELATED PROTEIN WRBA-RELATED"/>
    <property type="match status" value="1"/>
</dbReference>
<reference evidence="2 3" key="1">
    <citation type="journal article" date="2016" name="Environ. Microbiol.">
        <title>Genomic resolution of a cold subsurface aquifer community provides metabolic insights for novel microbes adapted to high CO concentrations.</title>
        <authorList>
            <person name="Probst A.J."/>
            <person name="Castelle C.J."/>
            <person name="Singh A."/>
            <person name="Brown C.T."/>
            <person name="Anantharaman K."/>
            <person name="Sharon I."/>
            <person name="Hug L.A."/>
            <person name="Burstein D."/>
            <person name="Emerson J.B."/>
            <person name="Thomas B.C."/>
            <person name="Banfield J.F."/>
        </authorList>
    </citation>
    <scope>NUCLEOTIDE SEQUENCE [LARGE SCALE GENOMIC DNA]</scope>
    <source>
        <strain evidence="2">CG1_02_38_46</strain>
    </source>
</reference>
<comment type="caution">
    <text evidence="2">The sequence shown here is derived from an EMBL/GenBank/DDBJ whole genome shotgun (WGS) entry which is preliminary data.</text>
</comment>
<dbReference type="InterPro" id="IPR001226">
    <property type="entry name" value="Flavodoxin_CS"/>
</dbReference>
<proteinExistence type="predicted"/>
<dbReference type="InterPro" id="IPR026816">
    <property type="entry name" value="Flavodoxin_dom"/>
</dbReference>
<dbReference type="STRING" id="1817893.AUJ66_00610"/>
<dbReference type="InterPro" id="IPR029039">
    <property type="entry name" value="Flavoprotein-like_sf"/>
</dbReference>
<gene>
    <name evidence="2" type="ORF">AUJ66_00610</name>
</gene>
<organism evidence="2 3">
    <name type="scientific">Candidatus Desantisbacteria bacterium CG1_02_38_46</name>
    <dbReference type="NCBI Taxonomy" id="1817893"/>
    <lineage>
        <taxon>Bacteria</taxon>
        <taxon>Candidatus Desantisiibacteriota</taxon>
    </lineage>
</organism>
<dbReference type="EMBL" id="MNUO01000007">
    <property type="protein sequence ID" value="OIN98644.1"/>
    <property type="molecule type" value="Genomic_DNA"/>
</dbReference>